<name>C4JWK5_UNCRE</name>
<feature type="compositionally biased region" description="Polar residues" evidence="1">
    <location>
        <begin position="1"/>
        <end position="10"/>
    </location>
</feature>
<dbReference type="eggNOG" id="ENOG502S8N8">
    <property type="taxonomic scope" value="Eukaryota"/>
</dbReference>
<evidence type="ECO:0000313" key="2">
    <source>
        <dbReference type="EMBL" id="EEP82082.1"/>
    </source>
</evidence>
<dbReference type="Proteomes" id="UP000002058">
    <property type="component" value="Unassembled WGS sequence"/>
</dbReference>
<dbReference type="InParanoid" id="C4JWK5"/>
<dbReference type="PANTHER" id="PTHR47655">
    <property type="entry name" value="QUINIC ACID UTILIZATION ACTIVATOR"/>
    <property type="match status" value="1"/>
</dbReference>
<dbReference type="AlphaFoldDB" id="C4JWK5"/>
<dbReference type="HOGENOM" id="CLU_1020122_0_0_1"/>
<dbReference type="VEuPathDB" id="FungiDB:UREG_06947"/>
<dbReference type="GeneID" id="8442487"/>
<gene>
    <name evidence="2" type="ORF">UREG_06947</name>
</gene>
<dbReference type="RefSeq" id="XP_002583980.1">
    <property type="nucleotide sequence ID" value="XM_002583934.1"/>
</dbReference>
<feature type="region of interest" description="Disordered" evidence="1">
    <location>
        <begin position="1"/>
        <end position="20"/>
    </location>
</feature>
<protein>
    <submittedName>
        <fullName evidence="2">Uncharacterized protein</fullName>
    </submittedName>
</protein>
<organism evidence="2 3">
    <name type="scientific">Uncinocarpus reesii (strain UAMH 1704)</name>
    <dbReference type="NCBI Taxonomy" id="336963"/>
    <lineage>
        <taxon>Eukaryota</taxon>
        <taxon>Fungi</taxon>
        <taxon>Dikarya</taxon>
        <taxon>Ascomycota</taxon>
        <taxon>Pezizomycotina</taxon>
        <taxon>Eurotiomycetes</taxon>
        <taxon>Eurotiomycetidae</taxon>
        <taxon>Onygenales</taxon>
        <taxon>Onygenaceae</taxon>
        <taxon>Uncinocarpus</taxon>
    </lineage>
</organism>
<dbReference type="EMBL" id="CH476618">
    <property type="protein sequence ID" value="EEP82082.1"/>
    <property type="molecule type" value="Genomic_DNA"/>
</dbReference>
<sequence>MASRHSSTPESGDEIKRKRVGKACDRCRMKKSKVELNKPAPSIVPVLLMLPVSSPVSATGAILANGAGPTIRFEKVYPKGFPGFASYMEMLEEQQNQLVAGLRLLYRRVQEGEGWPGKPVQECNGRPLTHEILEALGVLNEMEEPFEESVSALRNRYMTDRPDLTNRRESGSSIGDYSSFTSVQSTDLSQQSQAALAQRQELLTASMNAPRPSLWEYQLPTRFEMGRPGLVHGNDPLLSGDNLDYFQPTAPLPFSQSTLTSLAVADWQQMEFD</sequence>
<reference evidence="3" key="1">
    <citation type="journal article" date="2009" name="Genome Res.">
        <title>Comparative genomic analyses of the human fungal pathogens Coccidioides and their relatives.</title>
        <authorList>
            <person name="Sharpton T.J."/>
            <person name="Stajich J.E."/>
            <person name="Rounsley S.D."/>
            <person name="Gardner M.J."/>
            <person name="Wortman J.R."/>
            <person name="Jordar V.S."/>
            <person name="Maiti R."/>
            <person name="Kodira C.D."/>
            <person name="Neafsey D.E."/>
            <person name="Zeng Q."/>
            <person name="Hung C.-Y."/>
            <person name="McMahan C."/>
            <person name="Muszewska A."/>
            <person name="Grynberg M."/>
            <person name="Mandel M.A."/>
            <person name="Kellner E.M."/>
            <person name="Barker B.M."/>
            <person name="Galgiani J.N."/>
            <person name="Orbach M.J."/>
            <person name="Kirkland T.N."/>
            <person name="Cole G.T."/>
            <person name="Henn M.R."/>
            <person name="Birren B.W."/>
            <person name="Taylor J.W."/>
        </authorList>
    </citation>
    <scope>NUCLEOTIDE SEQUENCE [LARGE SCALE GENOMIC DNA]</scope>
    <source>
        <strain evidence="3">UAMH 1704</strain>
    </source>
</reference>
<keyword evidence="3" id="KW-1185">Reference proteome</keyword>
<proteinExistence type="predicted"/>
<accession>C4JWK5</accession>
<dbReference type="OrthoDB" id="4151048at2759"/>
<dbReference type="InterPro" id="IPR052783">
    <property type="entry name" value="Metabolic/Drug-Res_Regulator"/>
</dbReference>
<dbReference type="KEGG" id="ure:UREG_06947"/>
<dbReference type="PANTHER" id="PTHR47655:SF3">
    <property type="entry name" value="ZN(II)2CYS6 TRANSCRIPTION FACTOR (EUROFUNG)"/>
    <property type="match status" value="1"/>
</dbReference>
<evidence type="ECO:0000313" key="3">
    <source>
        <dbReference type="Proteomes" id="UP000002058"/>
    </source>
</evidence>
<evidence type="ECO:0000256" key="1">
    <source>
        <dbReference type="SAM" id="MobiDB-lite"/>
    </source>
</evidence>
<dbReference type="STRING" id="336963.C4JWK5"/>